<feature type="region of interest" description="Disordered" evidence="1">
    <location>
        <begin position="38"/>
        <end position="72"/>
    </location>
</feature>
<organism evidence="3 4">
    <name type="scientific">Candidatus Kaiserbacteria bacterium RIFOXYB1_FULL_46_14</name>
    <dbReference type="NCBI Taxonomy" id="1798531"/>
    <lineage>
        <taxon>Bacteria</taxon>
        <taxon>Candidatus Kaiseribacteriota</taxon>
    </lineage>
</organism>
<evidence type="ECO:0000256" key="1">
    <source>
        <dbReference type="SAM" id="MobiDB-lite"/>
    </source>
</evidence>
<feature type="compositionally biased region" description="Acidic residues" evidence="1">
    <location>
        <begin position="50"/>
        <end position="59"/>
    </location>
</feature>
<keyword evidence="2" id="KW-0472">Membrane</keyword>
<sequence length="167" mass="18117">MSEQTMTEENKKTIVAFIAGLLIGGLLVFIFANPADREEKRVDGNTVPETAEENSDTPNEDVTKQPENKTEVVPTTNKKVSLSNVTFPADAGWVGIRDYEGGQLTGLLGVARFNKAENLTPTEVTLLRPTVSGKTYAIVFYSDNGDKVFDLATDAQVDAEVSSFVAR</sequence>
<evidence type="ECO:0000313" key="4">
    <source>
        <dbReference type="Proteomes" id="UP000177395"/>
    </source>
</evidence>
<keyword evidence="2" id="KW-0812">Transmembrane</keyword>
<dbReference type="EMBL" id="MFMS01000002">
    <property type="protein sequence ID" value="OGG86137.1"/>
    <property type="molecule type" value="Genomic_DNA"/>
</dbReference>
<name>A0A1F6FJV6_9BACT</name>
<proteinExistence type="predicted"/>
<evidence type="ECO:0000313" key="3">
    <source>
        <dbReference type="EMBL" id="OGG86137.1"/>
    </source>
</evidence>
<protein>
    <submittedName>
        <fullName evidence="3">Uncharacterized protein</fullName>
    </submittedName>
</protein>
<accession>A0A1F6FJV6</accession>
<dbReference type="Proteomes" id="UP000177395">
    <property type="component" value="Unassembled WGS sequence"/>
</dbReference>
<evidence type="ECO:0000256" key="2">
    <source>
        <dbReference type="SAM" id="Phobius"/>
    </source>
</evidence>
<dbReference type="STRING" id="1798531.A2392_01600"/>
<feature type="transmembrane region" description="Helical" evidence="2">
    <location>
        <begin position="14"/>
        <end position="32"/>
    </location>
</feature>
<gene>
    <name evidence="3" type="ORF">A2392_01600</name>
</gene>
<reference evidence="3 4" key="1">
    <citation type="journal article" date="2016" name="Nat. Commun.">
        <title>Thousands of microbial genomes shed light on interconnected biogeochemical processes in an aquifer system.</title>
        <authorList>
            <person name="Anantharaman K."/>
            <person name="Brown C.T."/>
            <person name="Hug L.A."/>
            <person name="Sharon I."/>
            <person name="Castelle C.J."/>
            <person name="Probst A.J."/>
            <person name="Thomas B.C."/>
            <person name="Singh A."/>
            <person name="Wilkins M.J."/>
            <person name="Karaoz U."/>
            <person name="Brodie E.L."/>
            <person name="Williams K.H."/>
            <person name="Hubbard S.S."/>
            <person name="Banfield J.F."/>
        </authorList>
    </citation>
    <scope>NUCLEOTIDE SEQUENCE [LARGE SCALE GENOMIC DNA]</scope>
</reference>
<feature type="compositionally biased region" description="Basic and acidic residues" evidence="1">
    <location>
        <begin position="61"/>
        <end position="70"/>
    </location>
</feature>
<comment type="caution">
    <text evidence="3">The sequence shown here is derived from an EMBL/GenBank/DDBJ whole genome shotgun (WGS) entry which is preliminary data.</text>
</comment>
<keyword evidence="2" id="KW-1133">Transmembrane helix</keyword>
<dbReference type="AlphaFoldDB" id="A0A1F6FJV6"/>